<dbReference type="Proteomes" id="UP000199651">
    <property type="component" value="Unassembled WGS sequence"/>
</dbReference>
<dbReference type="OrthoDB" id="3699572at2"/>
<organism evidence="2 3">
    <name type="scientific">Actinokineospora alba</name>
    <dbReference type="NCBI Taxonomy" id="504798"/>
    <lineage>
        <taxon>Bacteria</taxon>
        <taxon>Bacillati</taxon>
        <taxon>Actinomycetota</taxon>
        <taxon>Actinomycetes</taxon>
        <taxon>Pseudonocardiales</taxon>
        <taxon>Pseudonocardiaceae</taxon>
        <taxon>Actinokineospora</taxon>
    </lineage>
</organism>
<proteinExistence type="predicted"/>
<keyword evidence="3" id="KW-1185">Reference proteome</keyword>
<name>A0A1H0S8A1_9PSEU</name>
<feature type="transmembrane region" description="Helical" evidence="1">
    <location>
        <begin position="19"/>
        <end position="39"/>
    </location>
</feature>
<accession>A0A1H0S8A1</accession>
<dbReference type="AlphaFoldDB" id="A0A1H0S8A1"/>
<keyword evidence="1" id="KW-1133">Transmembrane helix</keyword>
<gene>
    <name evidence="2" type="ORF">SAMN05192558_108321</name>
</gene>
<dbReference type="EMBL" id="FNJB01000008">
    <property type="protein sequence ID" value="SDP37739.1"/>
    <property type="molecule type" value="Genomic_DNA"/>
</dbReference>
<feature type="transmembrane region" description="Helical" evidence="1">
    <location>
        <begin position="93"/>
        <end position="112"/>
    </location>
</feature>
<reference evidence="3" key="1">
    <citation type="submission" date="2016-10" db="EMBL/GenBank/DDBJ databases">
        <authorList>
            <person name="Varghese N."/>
            <person name="Submissions S."/>
        </authorList>
    </citation>
    <scope>NUCLEOTIDE SEQUENCE [LARGE SCALE GENOMIC DNA]</scope>
    <source>
        <strain evidence="3">IBRC-M 10655</strain>
    </source>
</reference>
<evidence type="ECO:0000313" key="3">
    <source>
        <dbReference type="Proteomes" id="UP000199651"/>
    </source>
</evidence>
<sequence>MSTEPEDPLDRITLSPRRFAAVLSVAALLLGLVLALVPVRVANADLARPKVSCGNTFGGAETRSIVNGLGENSQPVTIAYIDLCERAISERTTVSWTLLFGGLIAGVGLGVVRRRT</sequence>
<keyword evidence="1" id="KW-0472">Membrane</keyword>
<evidence type="ECO:0000256" key="1">
    <source>
        <dbReference type="SAM" id="Phobius"/>
    </source>
</evidence>
<dbReference type="RefSeq" id="WP_091379116.1">
    <property type="nucleotide sequence ID" value="NZ_FNDV01000005.1"/>
</dbReference>
<keyword evidence="1" id="KW-0812">Transmembrane</keyword>
<protein>
    <submittedName>
        <fullName evidence="2">Uncharacterized protein</fullName>
    </submittedName>
</protein>
<dbReference type="STRING" id="504798.SAMN05421871_105332"/>
<evidence type="ECO:0000313" key="2">
    <source>
        <dbReference type="EMBL" id="SDP37739.1"/>
    </source>
</evidence>